<dbReference type="PANTHER" id="PTHR28375">
    <property type="entry name" value="PROTEIN HINDERIN"/>
    <property type="match status" value="1"/>
</dbReference>
<dbReference type="Proteomes" id="UP000700334">
    <property type="component" value="Unassembled WGS sequence"/>
</dbReference>
<dbReference type="PANTHER" id="PTHR28375:SF1">
    <property type="entry name" value="PROTEIN HINDERIN"/>
    <property type="match status" value="1"/>
</dbReference>
<feature type="coiled-coil region" evidence="1">
    <location>
        <begin position="176"/>
        <end position="228"/>
    </location>
</feature>
<dbReference type="OrthoDB" id="5972940at2759"/>
<dbReference type="AlphaFoldDB" id="A0A8J6ANJ6"/>
<accession>A0A8J6ANJ6</accession>
<keyword evidence="1" id="KW-0175">Coiled coil</keyword>
<gene>
    <name evidence="3" type="ORF">J0S82_001733</name>
</gene>
<organism evidence="3 4">
    <name type="scientific">Galemys pyrenaicus</name>
    <name type="common">Iberian desman</name>
    <name type="synonym">Pyrenean desman</name>
    <dbReference type="NCBI Taxonomy" id="202257"/>
    <lineage>
        <taxon>Eukaryota</taxon>
        <taxon>Metazoa</taxon>
        <taxon>Chordata</taxon>
        <taxon>Craniata</taxon>
        <taxon>Vertebrata</taxon>
        <taxon>Euteleostomi</taxon>
        <taxon>Mammalia</taxon>
        <taxon>Eutheria</taxon>
        <taxon>Laurasiatheria</taxon>
        <taxon>Eulipotyphla</taxon>
        <taxon>Talpidae</taxon>
        <taxon>Galemys</taxon>
    </lineage>
</organism>
<evidence type="ECO:0000256" key="2">
    <source>
        <dbReference type="SAM" id="MobiDB-lite"/>
    </source>
</evidence>
<protein>
    <submittedName>
        <fullName evidence="3">Protein hinderin</fullName>
    </submittedName>
</protein>
<proteinExistence type="predicted"/>
<name>A0A8J6ANJ6_GALPY</name>
<comment type="caution">
    <text evidence="3">The sequence shown here is derived from an EMBL/GenBank/DDBJ whole genome shotgun (WGS) entry which is preliminary data.</text>
</comment>
<evidence type="ECO:0000313" key="4">
    <source>
        <dbReference type="Proteomes" id="UP000700334"/>
    </source>
</evidence>
<keyword evidence="4" id="KW-1185">Reference proteome</keyword>
<dbReference type="Pfam" id="PF15369">
    <property type="entry name" value="KIAA1328"/>
    <property type="match status" value="1"/>
</dbReference>
<evidence type="ECO:0000256" key="1">
    <source>
        <dbReference type="SAM" id="Coils"/>
    </source>
</evidence>
<feature type="compositionally biased region" description="Basic residues" evidence="2">
    <location>
        <begin position="41"/>
        <end position="51"/>
    </location>
</feature>
<feature type="region of interest" description="Disordered" evidence="2">
    <location>
        <begin position="1"/>
        <end position="58"/>
    </location>
</feature>
<reference evidence="3" key="1">
    <citation type="journal article" date="2021" name="Evol. Appl.">
        <title>The genome of the Pyrenean desman and the effects of bottlenecks and inbreeding on the genomic landscape of an endangered species.</title>
        <authorList>
            <person name="Escoda L."/>
            <person name="Castresana J."/>
        </authorList>
    </citation>
    <scope>NUCLEOTIDE SEQUENCE</scope>
    <source>
        <strain evidence="3">IBE-C5619</strain>
    </source>
</reference>
<dbReference type="EMBL" id="JAGFMF010011464">
    <property type="protein sequence ID" value="KAG8521655.1"/>
    <property type="molecule type" value="Genomic_DNA"/>
</dbReference>
<sequence length="234" mass="25996">MPGPGRSGSSSFAGRPFPWTLRALHPRPRVHSDSSAPTAAPRRRRPRRRGRASAPSGQWALGLEAWAEPCRRDAPSGGCFKMADVAGPSRPGAAAFWSRDFSDEEQSIVYVPGTSTEENNRSRHKLLSPKANVKLKTSRVNAASVSMESLKGSGDAVDEQNFSRGGIKSASLKDLCLEDKRRIANLIKELARVSEEKEVTEERLKAEQESFEKKIRQLEEQNELIIKEREDILF</sequence>
<evidence type="ECO:0000313" key="3">
    <source>
        <dbReference type="EMBL" id="KAG8521655.1"/>
    </source>
</evidence>
<dbReference type="InterPro" id="IPR032736">
    <property type="entry name" value="Hinderin"/>
</dbReference>